<feature type="active site" evidence="10">
    <location>
        <position position="434"/>
    </location>
</feature>
<evidence type="ECO:0000256" key="5">
    <source>
        <dbReference type="ARBA" id="ARBA00022801"/>
    </source>
</evidence>
<feature type="active site" description="Proton donor" evidence="10">
    <location>
        <position position="132"/>
    </location>
</feature>
<name>A0AAD6Y0G9_9AGAR</name>
<reference evidence="15" key="1">
    <citation type="submission" date="2023-03" db="EMBL/GenBank/DDBJ databases">
        <title>Massive genome expansion in bonnet fungi (Mycena s.s.) driven by repeated elements and novel gene families across ecological guilds.</title>
        <authorList>
            <consortium name="Lawrence Berkeley National Laboratory"/>
            <person name="Harder C.B."/>
            <person name="Miyauchi S."/>
            <person name="Viragh M."/>
            <person name="Kuo A."/>
            <person name="Thoen E."/>
            <person name="Andreopoulos B."/>
            <person name="Lu D."/>
            <person name="Skrede I."/>
            <person name="Drula E."/>
            <person name="Henrissat B."/>
            <person name="Morin E."/>
            <person name="Kohler A."/>
            <person name="Barry K."/>
            <person name="LaButti K."/>
            <person name="Morin E."/>
            <person name="Salamov A."/>
            <person name="Lipzen A."/>
            <person name="Mereny Z."/>
            <person name="Hegedus B."/>
            <person name="Baldrian P."/>
            <person name="Stursova M."/>
            <person name="Weitz H."/>
            <person name="Taylor A."/>
            <person name="Grigoriev I.V."/>
            <person name="Nagy L.G."/>
            <person name="Martin F."/>
            <person name="Kauserud H."/>
        </authorList>
    </citation>
    <scope>NUCLEOTIDE SEQUENCE</scope>
    <source>
        <strain evidence="15">9144</strain>
    </source>
</reference>
<evidence type="ECO:0000256" key="9">
    <source>
        <dbReference type="ARBA" id="ARBA00048605"/>
    </source>
</evidence>
<evidence type="ECO:0000256" key="10">
    <source>
        <dbReference type="PIRSR" id="PIRSR601382-1"/>
    </source>
</evidence>
<dbReference type="Pfam" id="PF01532">
    <property type="entry name" value="Glyco_hydro_47"/>
    <property type="match status" value="1"/>
</dbReference>
<evidence type="ECO:0000256" key="13">
    <source>
        <dbReference type="RuleBase" id="RU361193"/>
    </source>
</evidence>
<feature type="active site" description="Proton donor" evidence="10">
    <location>
        <position position="397"/>
    </location>
</feature>
<feature type="compositionally biased region" description="Basic and acidic residues" evidence="14">
    <location>
        <begin position="9"/>
        <end position="18"/>
    </location>
</feature>
<feature type="disulfide bond" evidence="12">
    <location>
        <begin position="335"/>
        <end position="384"/>
    </location>
</feature>
<dbReference type="PRINTS" id="PR00747">
    <property type="entry name" value="GLYHDRLASE47"/>
</dbReference>
<evidence type="ECO:0000256" key="6">
    <source>
        <dbReference type="ARBA" id="ARBA00022837"/>
    </source>
</evidence>
<dbReference type="PANTHER" id="PTHR11742:SF55">
    <property type="entry name" value="ENDOPLASMIC RETICULUM MANNOSYL-OLIGOSACCHARIDE 1,2-ALPHA-MANNOSIDASE"/>
    <property type="match status" value="1"/>
</dbReference>
<dbReference type="PANTHER" id="PTHR11742">
    <property type="entry name" value="MANNOSYL-OLIGOSACCHARIDE ALPHA-1,2-MANNOSIDASE-RELATED"/>
    <property type="match status" value="1"/>
</dbReference>
<dbReference type="GO" id="GO:0016020">
    <property type="term" value="C:membrane"/>
    <property type="evidence" value="ECO:0007669"/>
    <property type="project" value="InterPro"/>
</dbReference>
<keyword evidence="4 11" id="KW-0479">Metal-binding</keyword>
<feature type="active site" evidence="10">
    <location>
        <position position="259"/>
    </location>
</feature>
<keyword evidence="5 13" id="KW-0378">Hydrolase</keyword>
<dbReference type="GO" id="GO:0005975">
    <property type="term" value="P:carbohydrate metabolic process"/>
    <property type="evidence" value="ECO:0007669"/>
    <property type="project" value="InterPro"/>
</dbReference>
<keyword evidence="7 12" id="KW-1015">Disulfide bond</keyword>
<dbReference type="Gene3D" id="1.50.10.10">
    <property type="match status" value="1"/>
</dbReference>
<evidence type="ECO:0000256" key="7">
    <source>
        <dbReference type="ARBA" id="ARBA00023157"/>
    </source>
</evidence>
<keyword evidence="13" id="KW-0326">Glycosidase</keyword>
<dbReference type="GO" id="GO:0005783">
    <property type="term" value="C:endoplasmic reticulum"/>
    <property type="evidence" value="ECO:0007669"/>
    <property type="project" value="TreeGrafter"/>
</dbReference>
<comment type="catalytic activity">
    <reaction evidence="9">
        <text>N(4)-(alpha-D-Man-(1-&gt;2)-alpha-D-Man-(1-&gt;2)-alpha-D-Man-(1-&gt;3)-[alpha-D-Man-(1-&gt;2)-alpha-D-Man-(1-&gt;3)-[alpha-D-Man-(1-&gt;2)-alpha-D-Man-(1-&gt;6)]-alpha-D-Man-(1-&gt;6)]-beta-D-Man-(1-&gt;4)-beta-D-GlcNAc-(1-&gt;4)-beta-D-GlcNAc)-L-asparaginyl-[protein] (N-glucan mannose isomer 9A1,2,3B1,2,3) + 4 H2O = N(4)-(alpha-D-Man-(1-&gt;3)-[alpha-D-Man-(1-&gt;3)-[alpha-D-Man-(1-&gt;6)]-alpha-D-Man-(1-&gt;6)]-beta-D-Man-(1-&gt;4)-beta-D-GlcNAc-(1-&gt;4)-beta-D-GlcNAc)-L-asparaginyl-[protein] (N-glucan mannose isomer 5A1,2) + 4 beta-D-mannose</text>
        <dbReference type="Rhea" id="RHEA:56008"/>
        <dbReference type="Rhea" id="RHEA-COMP:14356"/>
        <dbReference type="Rhea" id="RHEA-COMP:14367"/>
        <dbReference type="ChEBI" id="CHEBI:15377"/>
        <dbReference type="ChEBI" id="CHEBI:28563"/>
        <dbReference type="ChEBI" id="CHEBI:59087"/>
        <dbReference type="ChEBI" id="CHEBI:139493"/>
        <dbReference type="EC" id="3.2.1.113"/>
    </reaction>
</comment>
<evidence type="ECO:0000256" key="3">
    <source>
        <dbReference type="ARBA" id="ARBA00007658"/>
    </source>
</evidence>
<evidence type="ECO:0000256" key="8">
    <source>
        <dbReference type="ARBA" id="ARBA00047669"/>
    </source>
</evidence>
<feature type="binding site" evidence="11">
    <location>
        <position position="521"/>
    </location>
    <ligand>
        <name>Ca(2+)</name>
        <dbReference type="ChEBI" id="CHEBI:29108"/>
    </ligand>
</feature>
<dbReference type="GO" id="GO:0005509">
    <property type="term" value="F:calcium ion binding"/>
    <property type="evidence" value="ECO:0007669"/>
    <property type="project" value="InterPro"/>
</dbReference>
<protein>
    <recommendedName>
        <fullName evidence="13">alpha-1,2-Mannosidase</fullName>
        <ecNumber evidence="13">3.2.1.-</ecNumber>
    </recommendedName>
</protein>
<gene>
    <name evidence="15" type="ORF">GGX14DRAFT_379055</name>
</gene>
<comment type="cofactor">
    <cofactor evidence="1 11">
        <name>Ca(2+)</name>
        <dbReference type="ChEBI" id="CHEBI:29108"/>
    </cofactor>
</comment>
<accession>A0AAD6Y0G9</accession>
<keyword evidence="6 11" id="KW-0106">Calcium</keyword>
<dbReference type="GO" id="GO:0036503">
    <property type="term" value="P:ERAD pathway"/>
    <property type="evidence" value="ECO:0007669"/>
    <property type="project" value="UniProtKB-ARBA"/>
</dbReference>
<proteinExistence type="inferred from homology"/>
<evidence type="ECO:0000256" key="11">
    <source>
        <dbReference type="PIRSR" id="PIRSR601382-2"/>
    </source>
</evidence>
<dbReference type="InterPro" id="IPR036026">
    <property type="entry name" value="Seven-hairpin_glycosidases"/>
</dbReference>
<dbReference type="InterPro" id="IPR001382">
    <property type="entry name" value="Glyco_hydro_47"/>
</dbReference>
<evidence type="ECO:0000256" key="1">
    <source>
        <dbReference type="ARBA" id="ARBA00001913"/>
    </source>
</evidence>
<dbReference type="SUPFAM" id="SSF48225">
    <property type="entry name" value="Seven-hairpin glycosidases"/>
    <property type="match status" value="1"/>
</dbReference>
<dbReference type="AlphaFoldDB" id="A0AAD6Y0G9"/>
<comment type="caution">
    <text evidence="15">The sequence shown here is derived from an EMBL/GenBank/DDBJ whole genome shotgun (WGS) entry which is preliminary data.</text>
</comment>
<dbReference type="EMBL" id="JARJCW010000108">
    <property type="protein sequence ID" value="KAJ7193442.1"/>
    <property type="molecule type" value="Genomic_DNA"/>
</dbReference>
<dbReference type="EC" id="3.2.1.-" evidence="13"/>
<evidence type="ECO:0000256" key="4">
    <source>
        <dbReference type="ARBA" id="ARBA00022723"/>
    </source>
</evidence>
<feature type="region of interest" description="Disordered" evidence="14">
    <location>
        <begin position="1"/>
        <end position="43"/>
    </location>
</feature>
<dbReference type="Proteomes" id="UP001219525">
    <property type="component" value="Unassembled WGS sequence"/>
</dbReference>
<comment type="pathway">
    <text evidence="2">Protein modification; protein glycosylation.</text>
</comment>
<evidence type="ECO:0000256" key="14">
    <source>
        <dbReference type="SAM" id="MobiDB-lite"/>
    </source>
</evidence>
<comment type="similarity">
    <text evidence="3 13">Belongs to the glycosyl hydrolase 47 family.</text>
</comment>
<organism evidence="15 16">
    <name type="scientific">Mycena pura</name>
    <dbReference type="NCBI Taxonomy" id="153505"/>
    <lineage>
        <taxon>Eukaryota</taxon>
        <taxon>Fungi</taxon>
        <taxon>Dikarya</taxon>
        <taxon>Basidiomycota</taxon>
        <taxon>Agaricomycotina</taxon>
        <taxon>Agaricomycetes</taxon>
        <taxon>Agaricomycetidae</taxon>
        <taxon>Agaricales</taxon>
        <taxon>Marasmiineae</taxon>
        <taxon>Mycenaceae</taxon>
        <taxon>Mycena</taxon>
    </lineage>
</organism>
<dbReference type="InterPro" id="IPR050749">
    <property type="entry name" value="Glycosyl_Hydrolase_47"/>
</dbReference>
<keyword evidence="16" id="KW-1185">Reference proteome</keyword>
<sequence>MDYDPLDSDSERNEEKKRPYPPPPRPKDTPRPDASTRPSALPADAIKRDAVVRAFQHAWSAYERDAMGHDEYHPIAHRGSDLGGGGGMGYTVVDAIDTMLLMGLTDEYARAKQWVQRSLSFARNSGYFSTFETTIRVLGGLLSAYHLTHDDLYLKHATDLGERILPVFDTSSGIPKQSVNLASRSGSGTSTSIAEATTLQLEFRYLAQLTGRAEFWHKAEKVMTVVNKARIPSGLAPLNLNMNAGSFVPSTIRMGSGADSYYEYLLKQYLQTNRTEPVYLQMYTDAMQGIHDHLVKKTPARGLTYIAELLSAPGHGDWRAPAAWEPASKMEHLACFLAGSLMLGATTAHLRDPAARASVPPRMDELTPQGQRDWATGAAFLDACMDTHNTKTGLAPEGLNFRTPSDPPGERDWYINNANEQSPPYDARYMLRPEIAESVFLAWRLTGDAKYRVHAWNMFTAIERHCRLPEGGYATILDVDAVPVTYLDKQETFFLSETLKYLFLTFAAESVLDLHEVVFNTEAHPLPIFKPSKIKPLFTQYSS</sequence>
<dbReference type="GO" id="GO:0004571">
    <property type="term" value="F:mannosyl-oligosaccharide 1,2-alpha-mannosidase activity"/>
    <property type="evidence" value="ECO:0007669"/>
    <property type="project" value="UniProtKB-EC"/>
</dbReference>
<evidence type="ECO:0000256" key="12">
    <source>
        <dbReference type="PIRSR" id="PIRSR601382-3"/>
    </source>
</evidence>
<dbReference type="InterPro" id="IPR012341">
    <property type="entry name" value="6hp_glycosidase-like_sf"/>
</dbReference>
<comment type="catalytic activity">
    <reaction evidence="8">
        <text>N(4)-(alpha-D-Man-(1-&gt;2)-alpha-D-Man-(1-&gt;2)-alpha-D-Man-(1-&gt;3)-[alpha-D-Man-(1-&gt;3)-[alpha-D-Man-(1-&gt;2)-alpha-D-Man-(1-&gt;6)]-alpha-D-Man-(1-&gt;6)]-beta-D-Man-(1-&gt;4)-beta-D-GlcNAc-(1-&gt;4)-beta-D-GlcNAc)-L-asparaginyl-[protein] (N-glucan mannose isomer 8A1,2,3B1,3) + 3 H2O = N(4)-(alpha-D-Man-(1-&gt;3)-[alpha-D-Man-(1-&gt;3)-[alpha-D-Man-(1-&gt;6)]-alpha-D-Man-(1-&gt;6)]-beta-D-Man-(1-&gt;4)-beta-D-GlcNAc-(1-&gt;4)-beta-D-GlcNAc)-L-asparaginyl-[protein] (N-glucan mannose isomer 5A1,2) + 3 beta-D-mannose</text>
        <dbReference type="Rhea" id="RHEA:56028"/>
        <dbReference type="Rhea" id="RHEA-COMP:14358"/>
        <dbReference type="Rhea" id="RHEA-COMP:14367"/>
        <dbReference type="ChEBI" id="CHEBI:15377"/>
        <dbReference type="ChEBI" id="CHEBI:28563"/>
        <dbReference type="ChEBI" id="CHEBI:59087"/>
        <dbReference type="ChEBI" id="CHEBI:60628"/>
        <dbReference type="EC" id="3.2.1.113"/>
    </reaction>
</comment>
<evidence type="ECO:0000256" key="2">
    <source>
        <dbReference type="ARBA" id="ARBA00004922"/>
    </source>
</evidence>
<evidence type="ECO:0000313" key="15">
    <source>
        <dbReference type="EMBL" id="KAJ7193442.1"/>
    </source>
</evidence>
<evidence type="ECO:0000313" key="16">
    <source>
        <dbReference type="Proteomes" id="UP001219525"/>
    </source>
</evidence>